<keyword evidence="2" id="KW-0812">Transmembrane</keyword>
<reference evidence="4 5" key="1">
    <citation type="submission" date="2018-06" db="EMBL/GenBank/DDBJ databases">
        <title>Complete Genome Sequence of Desulfobacter hydrogenophilus (DSM3380).</title>
        <authorList>
            <person name="Marietou A."/>
            <person name="Schreiber L."/>
            <person name="Marshall I."/>
            <person name="Jorgensen B."/>
        </authorList>
    </citation>
    <scope>NUCLEOTIDE SEQUENCE [LARGE SCALE GENOMIC DNA]</scope>
    <source>
        <strain evidence="4 5">DSM 3380</strain>
    </source>
</reference>
<keyword evidence="1" id="KW-0175">Coiled coil</keyword>
<evidence type="ECO:0000313" key="4">
    <source>
        <dbReference type="EMBL" id="RAM00628.1"/>
    </source>
</evidence>
<dbReference type="RefSeq" id="WP_111959269.1">
    <property type="nucleotide sequence ID" value="NZ_CP036313.1"/>
</dbReference>
<accession>A0A328F7Q3</accession>
<dbReference type="SUPFAM" id="SSF75712">
    <property type="entry name" value="Rad50 coiled-coil Zn hook"/>
    <property type="match status" value="1"/>
</dbReference>
<sequence>MTIDTIFYTQLATIFSFLIALFSLYRLLVKQKDATIELLKEKNDFLSKQIEIAQNNTPDKLAKRLSERINIFQDELSRLSEDKEYTQKTISEKEEKLEQLENQLSEIKEIASEYFCPHCKSPIEKREYFSEVHEYGDIDHEFIEFECGFSMADDRVTGECKYKK</sequence>
<evidence type="ECO:0000313" key="6">
    <source>
        <dbReference type="Proteomes" id="UP000293902"/>
    </source>
</evidence>
<protein>
    <submittedName>
        <fullName evidence="4">Uncharacterized protein</fullName>
    </submittedName>
</protein>
<dbReference type="AlphaFoldDB" id="A0A328F7Q3"/>
<feature type="transmembrane region" description="Helical" evidence="2">
    <location>
        <begin position="6"/>
        <end position="28"/>
    </location>
</feature>
<reference evidence="3 6" key="2">
    <citation type="submission" date="2019-02" db="EMBL/GenBank/DDBJ databases">
        <title>Complete genome sequence of Desulfobacter hydrogenophilus AcRS1.</title>
        <authorList>
            <person name="Marietou A."/>
            <person name="Lund M.B."/>
            <person name="Marshall I.P.G."/>
            <person name="Schreiber L."/>
            <person name="Jorgensen B."/>
        </authorList>
    </citation>
    <scope>NUCLEOTIDE SEQUENCE [LARGE SCALE GENOMIC DNA]</scope>
    <source>
        <strain evidence="3 6">AcRS1</strain>
    </source>
</reference>
<keyword evidence="2" id="KW-0472">Membrane</keyword>
<organism evidence="4 5">
    <name type="scientific">Desulfobacter hydrogenophilus</name>
    <dbReference type="NCBI Taxonomy" id="2291"/>
    <lineage>
        <taxon>Bacteria</taxon>
        <taxon>Pseudomonadati</taxon>
        <taxon>Thermodesulfobacteriota</taxon>
        <taxon>Desulfobacteria</taxon>
        <taxon>Desulfobacterales</taxon>
        <taxon>Desulfobacteraceae</taxon>
        <taxon>Desulfobacter</taxon>
    </lineage>
</organism>
<evidence type="ECO:0000313" key="5">
    <source>
        <dbReference type="Proteomes" id="UP000248798"/>
    </source>
</evidence>
<dbReference type="Proteomes" id="UP000293902">
    <property type="component" value="Chromosome"/>
</dbReference>
<evidence type="ECO:0000313" key="3">
    <source>
        <dbReference type="EMBL" id="QBH15285.1"/>
    </source>
</evidence>
<dbReference type="OrthoDB" id="5519928at2"/>
<dbReference type="EMBL" id="CP036313">
    <property type="protein sequence ID" value="QBH15285.1"/>
    <property type="molecule type" value="Genomic_DNA"/>
</dbReference>
<name>A0A328F7Q3_9BACT</name>
<evidence type="ECO:0000256" key="1">
    <source>
        <dbReference type="SAM" id="Coils"/>
    </source>
</evidence>
<keyword evidence="6" id="KW-1185">Reference proteome</keyword>
<evidence type="ECO:0000256" key="2">
    <source>
        <dbReference type="SAM" id="Phobius"/>
    </source>
</evidence>
<dbReference type="EMBL" id="QLNI01000042">
    <property type="protein sequence ID" value="RAM00628.1"/>
    <property type="molecule type" value="Genomic_DNA"/>
</dbReference>
<gene>
    <name evidence="4" type="ORF">DO021_18065</name>
    <name evidence="3" type="ORF">EYB58_21645</name>
</gene>
<proteinExistence type="predicted"/>
<keyword evidence="2" id="KW-1133">Transmembrane helix</keyword>
<feature type="coiled-coil region" evidence="1">
    <location>
        <begin position="29"/>
        <end position="113"/>
    </location>
</feature>
<dbReference type="Proteomes" id="UP000248798">
    <property type="component" value="Unassembled WGS sequence"/>
</dbReference>